<name>A0ABY9X573_9BACT</name>
<evidence type="ECO:0000256" key="1">
    <source>
        <dbReference type="SAM" id="MobiDB-lite"/>
    </source>
</evidence>
<dbReference type="InterPro" id="IPR024474">
    <property type="entry name" value="Znf_dom_IS66"/>
</dbReference>
<dbReference type="RefSeq" id="WP_395809713.1">
    <property type="nucleotide sequence ID" value="NZ_CP043494.1"/>
</dbReference>
<proteinExistence type="predicted"/>
<dbReference type="Pfam" id="PF13007">
    <property type="entry name" value="LZ_Tnp_IS66"/>
    <property type="match status" value="1"/>
</dbReference>
<evidence type="ECO:0000313" key="5">
    <source>
        <dbReference type="Proteomes" id="UP001611383"/>
    </source>
</evidence>
<keyword evidence="5" id="KW-1185">Reference proteome</keyword>
<evidence type="ECO:0000313" key="4">
    <source>
        <dbReference type="EMBL" id="WNG50529.1"/>
    </source>
</evidence>
<feature type="domain" description="Transposase TnpC homeodomain" evidence="3">
    <location>
        <begin position="53"/>
        <end position="141"/>
    </location>
</feature>
<dbReference type="Proteomes" id="UP001611383">
    <property type="component" value="Chromosome"/>
</dbReference>
<feature type="domain" description="Transposase IS66 zinc-finger binding" evidence="2">
    <location>
        <begin position="152"/>
        <end position="194"/>
    </location>
</feature>
<accession>A0ABY9X573</accession>
<feature type="compositionally biased region" description="Low complexity" evidence="1">
    <location>
        <begin position="89"/>
        <end position="104"/>
    </location>
</feature>
<evidence type="ECO:0000259" key="2">
    <source>
        <dbReference type="Pfam" id="PF13005"/>
    </source>
</evidence>
<feature type="region of interest" description="Disordered" evidence="1">
    <location>
        <begin position="89"/>
        <end position="147"/>
    </location>
</feature>
<dbReference type="Pfam" id="PF13005">
    <property type="entry name" value="zf-IS66"/>
    <property type="match status" value="1"/>
</dbReference>
<dbReference type="EMBL" id="CP043494">
    <property type="protein sequence ID" value="WNG50529.1"/>
    <property type="molecule type" value="Genomic_DNA"/>
</dbReference>
<dbReference type="InterPro" id="IPR052344">
    <property type="entry name" value="Transposase-related"/>
</dbReference>
<gene>
    <name evidence="4" type="ORF">F0U60_45185</name>
</gene>
<dbReference type="PANTHER" id="PTHR33678:SF1">
    <property type="entry name" value="BLL1576 PROTEIN"/>
    <property type="match status" value="1"/>
</dbReference>
<organism evidence="4 5">
    <name type="scientific">Archangium minus</name>
    <dbReference type="NCBI Taxonomy" id="83450"/>
    <lineage>
        <taxon>Bacteria</taxon>
        <taxon>Pseudomonadati</taxon>
        <taxon>Myxococcota</taxon>
        <taxon>Myxococcia</taxon>
        <taxon>Myxococcales</taxon>
        <taxon>Cystobacterineae</taxon>
        <taxon>Archangiaceae</taxon>
        <taxon>Archangium</taxon>
    </lineage>
</organism>
<dbReference type="InterPro" id="IPR024463">
    <property type="entry name" value="Transposase_TnpC_homeodom"/>
</dbReference>
<evidence type="ECO:0000259" key="3">
    <source>
        <dbReference type="Pfam" id="PF13007"/>
    </source>
</evidence>
<sequence>MSRDMSGAAPGKKTTDVHGVAALLRTLLAEGQDEQVIELVVGLLSQLVEKNTELELRLRKALRQRFGRQSEKLSAEQLSLFLEQLGQQNAGAQEAAPPQAGDAGVAAGSTPPSKPPHKESRKKERKGHGRRPLPSSLPREQRVHQPPPEALRCEACGRDKTCCGQEKSETLEWVPGHFKVIEEVRPKYACRPCGDGLVVAPPADRVIEGDCPDRAWWPTSSSPNSRTTCRCTG</sequence>
<dbReference type="PANTHER" id="PTHR33678">
    <property type="entry name" value="BLL1576 PROTEIN"/>
    <property type="match status" value="1"/>
</dbReference>
<protein>
    <recommendedName>
        <fullName evidence="6">Mobile element protein</fullName>
    </recommendedName>
</protein>
<reference evidence="4 5" key="1">
    <citation type="submission" date="2019-08" db="EMBL/GenBank/DDBJ databases">
        <title>Archangium and Cystobacter genomes.</title>
        <authorList>
            <person name="Chen I.-C.K."/>
            <person name="Wielgoss S."/>
        </authorList>
    </citation>
    <scope>NUCLEOTIDE SEQUENCE [LARGE SCALE GENOMIC DNA]</scope>
    <source>
        <strain evidence="4 5">Cbm 6</strain>
    </source>
</reference>
<evidence type="ECO:0008006" key="6">
    <source>
        <dbReference type="Google" id="ProtNLM"/>
    </source>
</evidence>